<dbReference type="CDD" id="cd01392">
    <property type="entry name" value="HTH_LacI"/>
    <property type="match status" value="1"/>
</dbReference>
<dbReference type="InterPro" id="IPR000843">
    <property type="entry name" value="HTH_LacI"/>
</dbReference>
<dbReference type="AlphaFoldDB" id="A0A2T0U868"/>
<keyword evidence="2" id="KW-0238">DNA-binding</keyword>
<evidence type="ECO:0000256" key="1">
    <source>
        <dbReference type="ARBA" id="ARBA00023015"/>
    </source>
</evidence>
<dbReference type="PROSITE" id="PS00356">
    <property type="entry name" value="HTH_LACI_1"/>
    <property type="match status" value="1"/>
</dbReference>
<dbReference type="SUPFAM" id="SSF47413">
    <property type="entry name" value="lambda repressor-like DNA-binding domains"/>
    <property type="match status" value="1"/>
</dbReference>
<evidence type="ECO:0000313" key="6">
    <source>
        <dbReference type="Proteomes" id="UP000238176"/>
    </source>
</evidence>
<dbReference type="InterPro" id="IPR028082">
    <property type="entry name" value="Peripla_BP_I"/>
</dbReference>
<name>A0A2T0U868_9ACTN</name>
<dbReference type="Gene3D" id="3.40.50.2300">
    <property type="match status" value="2"/>
</dbReference>
<dbReference type="Proteomes" id="UP000238176">
    <property type="component" value="Unassembled WGS sequence"/>
</dbReference>
<keyword evidence="6" id="KW-1185">Reference proteome</keyword>
<dbReference type="Pfam" id="PF00356">
    <property type="entry name" value="LacI"/>
    <property type="match status" value="1"/>
</dbReference>
<dbReference type="InterPro" id="IPR046335">
    <property type="entry name" value="LacI/GalR-like_sensor"/>
</dbReference>
<evidence type="ECO:0000256" key="2">
    <source>
        <dbReference type="ARBA" id="ARBA00023125"/>
    </source>
</evidence>
<dbReference type="SMART" id="SM00354">
    <property type="entry name" value="HTH_LACI"/>
    <property type="match status" value="1"/>
</dbReference>
<comment type="caution">
    <text evidence="5">The sequence shown here is derived from an EMBL/GenBank/DDBJ whole genome shotgun (WGS) entry which is preliminary data.</text>
</comment>
<dbReference type="GO" id="GO:0000976">
    <property type="term" value="F:transcription cis-regulatory region binding"/>
    <property type="evidence" value="ECO:0007669"/>
    <property type="project" value="TreeGrafter"/>
</dbReference>
<dbReference type="EMBL" id="PVTJ01000016">
    <property type="protein sequence ID" value="PRY54048.1"/>
    <property type="molecule type" value="Genomic_DNA"/>
</dbReference>
<evidence type="ECO:0000313" key="5">
    <source>
        <dbReference type="EMBL" id="PRY54048.1"/>
    </source>
</evidence>
<organism evidence="5 6">
    <name type="scientific">Glycomyces artemisiae</name>
    <dbReference type="NCBI Taxonomy" id="1076443"/>
    <lineage>
        <taxon>Bacteria</taxon>
        <taxon>Bacillati</taxon>
        <taxon>Actinomycetota</taxon>
        <taxon>Actinomycetes</taxon>
        <taxon>Glycomycetales</taxon>
        <taxon>Glycomycetaceae</taxon>
        <taxon>Glycomyces</taxon>
    </lineage>
</organism>
<reference evidence="5 6" key="1">
    <citation type="submission" date="2018-03" db="EMBL/GenBank/DDBJ databases">
        <title>Genomic Encyclopedia of Type Strains, Phase III (KMG-III): the genomes of soil and plant-associated and newly described type strains.</title>
        <authorList>
            <person name="Whitman W."/>
        </authorList>
    </citation>
    <scope>NUCLEOTIDE SEQUENCE [LARGE SCALE GENOMIC DNA]</scope>
    <source>
        <strain evidence="5 6">CGMCC 4.7067</strain>
    </source>
</reference>
<protein>
    <submittedName>
        <fullName evidence="5">LacI family transcriptional regulator</fullName>
    </submittedName>
</protein>
<gene>
    <name evidence="5" type="ORF">B0I28_1169</name>
</gene>
<keyword evidence="3" id="KW-0804">Transcription</keyword>
<dbReference type="PANTHER" id="PTHR30146:SF153">
    <property type="entry name" value="LACTOSE OPERON REPRESSOR"/>
    <property type="match status" value="1"/>
</dbReference>
<dbReference type="PANTHER" id="PTHR30146">
    <property type="entry name" value="LACI-RELATED TRANSCRIPTIONAL REPRESSOR"/>
    <property type="match status" value="1"/>
</dbReference>
<dbReference type="Gene3D" id="1.10.260.40">
    <property type="entry name" value="lambda repressor-like DNA-binding domains"/>
    <property type="match status" value="1"/>
</dbReference>
<dbReference type="CDD" id="cd06296">
    <property type="entry name" value="PBP1_CatR-like"/>
    <property type="match status" value="1"/>
</dbReference>
<evidence type="ECO:0000256" key="3">
    <source>
        <dbReference type="ARBA" id="ARBA00023163"/>
    </source>
</evidence>
<accession>A0A2T0U868</accession>
<dbReference type="GO" id="GO:0003700">
    <property type="term" value="F:DNA-binding transcription factor activity"/>
    <property type="evidence" value="ECO:0007669"/>
    <property type="project" value="TreeGrafter"/>
</dbReference>
<evidence type="ECO:0000259" key="4">
    <source>
        <dbReference type="PROSITE" id="PS50932"/>
    </source>
</evidence>
<dbReference type="InterPro" id="IPR010982">
    <property type="entry name" value="Lambda_DNA-bd_dom_sf"/>
</dbReference>
<sequence length="356" mass="37672">MSVHDMDEVHHMSDPARPRATLSEVAARAGVSKATASKVLNARPGVAEETRRLVREAIAELGYVPTTGPRETPGGQSIHVVFDTILNMYAVYVLDGIISGARDLGVEVVTSSLEEGGPGHPVPLGADRIKEIAAQGAAGLVVVTAELTAEEMTACEQADLPLVVIDPANPLDERVTSLGATNWAGGVQATRHLLDLGHRRIGFAGGPVQSVPARERLHGYREALESAGIDLDPALMGSGKFEESTGAVLTDRMLDLDDPPTAIFAASDSIAVGVLRSARRHGLAIPDDLSVVGFDDTYNAMWMEPPLTTVKQPLRQMGRVAARTVIDLAAGKVPDSHHVQLATTLVVRDSTAPLRH</sequence>
<keyword evidence="1" id="KW-0805">Transcription regulation</keyword>
<dbReference type="PROSITE" id="PS50932">
    <property type="entry name" value="HTH_LACI_2"/>
    <property type="match status" value="1"/>
</dbReference>
<dbReference type="SUPFAM" id="SSF53822">
    <property type="entry name" value="Periplasmic binding protein-like I"/>
    <property type="match status" value="1"/>
</dbReference>
<feature type="domain" description="HTH lacI-type" evidence="4">
    <location>
        <begin position="20"/>
        <end position="74"/>
    </location>
</feature>
<dbReference type="Pfam" id="PF13377">
    <property type="entry name" value="Peripla_BP_3"/>
    <property type="match status" value="1"/>
</dbReference>
<proteinExistence type="predicted"/>